<evidence type="ECO:0000259" key="3">
    <source>
        <dbReference type="Pfam" id="PF22422"/>
    </source>
</evidence>
<dbReference type="RefSeq" id="WP_155300279.1">
    <property type="nucleotide sequence ID" value="NZ_BMQG01000013.1"/>
</dbReference>
<dbReference type="InterPro" id="IPR032856">
    <property type="entry name" value="GDE_N_bis"/>
</dbReference>
<reference evidence="5" key="1">
    <citation type="journal article" date="2019" name="Int. J. Syst. Evol. Microbiol.">
        <title>The Global Catalogue of Microorganisms (GCM) 10K type strain sequencing project: providing services to taxonomists for standard genome sequencing and annotation.</title>
        <authorList>
            <consortium name="The Broad Institute Genomics Platform"/>
            <consortium name="The Broad Institute Genome Sequencing Center for Infectious Disease"/>
            <person name="Wu L."/>
            <person name="Ma J."/>
        </authorList>
    </citation>
    <scope>NUCLEOTIDE SEQUENCE [LARGE SCALE GENOMIC DNA]</scope>
    <source>
        <strain evidence="5">JCM 31047</strain>
    </source>
</reference>
<keyword evidence="5" id="KW-1185">Reference proteome</keyword>
<evidence type="ECO:0000259" key="2">
    <source>
        <dbReference type="Pfam" id="PF14742"/>
    </source>
</evidence>
<accession>A0A8H9GS34</accession>
<evidence type="ECO:0000256" key="1">
    <source>
        <dbReference type="SAM" id="MobiDB-lite"/>
    </source>
</evidence>
<dbReference type="GO" id="GO:0005975">
    <property type="term" value="P:carbohydrate metabolic process"/>
    <property type="evidence" value="ECO:0007669"/>
    <property type="project" value="InterPro"/>
</dbReference>
<dbReference type="InterPro" id="IPR054491">
    <property type="entry name" value="MGH1-like_GH"/>
</dbReference>
<organism evidence="4 5">
    <name type="scientific">Deinococcus arenae</name>
    <dbReference type="NCBI Taxonomy" id="1452751"/>
    <lineage>
        <taxon>Bacteria</taxon>
        <taxon>Thermotogati</taxon>
        <taxon>Deinococcota</taxon>
        <taxon>Deinococci</taxon>
        <taxon>Deinococcales</taxon>
        <taxon>Deinococcaceae</taxon>
        <taxon>Deinococcus</taxon>
    </lineage>
</organism>
<dbReference type="Pfam" id="PF14742">
    <property type="entry name" value="GDE_N_bis"/>
    <property type="match status" value="1"/>
</dbReference>
<dbReference type="AlphaFoldDB" id="A0A8H9GS34"/>
<dbReference type="InterPro" id="IPR012341">
    <property type="entry name" value="6hp_glycosidase-like_sf"/>
</dbReference>
<feature type="region of interest" description="Disordered" evidence="1">
    <location>
        <begin position="622"/>
        <end position="642"/>
    </location>
</feature>
<dbReference type="Gene3D" id="1.50.10.10">
    <property type="match status" value="1"/>
</dbReference>
<dbReference type="SUPFAM" id="SSF48208">
    <property type="entry name" value="Six-hairpin glycosidases"/>
    <property type="match status" value="1"/>
</dbReference>
<protein>
    <submittedName>
        <fullName evidence="4">Amylo-alpha-1,6-glucosidase</fullName>
    </submittedName>
</protein>
<evidence type="ECO:0000313" key="5">
    <source>
        <dbReference type="Proteomes" id="UP000600547"/>
    </source>
</evidence>
<dbReference type="EMBL" id="BMQG01000013">
    <property type="protein sequence ID" value="GGM53287.1"/>
    <property type="molecule type" value="Genomic_DNA"/>
</dbReference>
<feature type="domain" description="Mannosylglycerate hydrolase MGH1-like glycoside hydrolase" evidence="3">
    <location>
        <begin position="356"/>
        <end position="579"/>
    </location>
</feature>
<dbReference type="Proteomes" id="UP000600547">
    <property type="component" value="Unassembled WGS sequence"/>
</dbReference>
<dbReference type="InterPro" id="IPR008928">
    <property type="entry name" value="6-hairpin_glycosidase_sf"/>
</dbReference>
<feature type="domain" description="Putative glycogen debranching enzyme N-terminal" evidence="2">
    <location>
        <begin position="8"/>
        <end position="176"/>
    </location>
</feature>
<gene>
    <name evidence="4" type="ORF">GCM10008956_31600</name>
</gene>
<sequence length="642" mass="70302">MLQTRTVLKDQDLYLVGDAHFTIAEGESGLYRRDTRVLSRYEWRVDGEAPQILMQRERAPFWLHQQSANANVGYTMRVGAQRDLTVTGTELRDTLRVTRYQPGPPTHLSLHLAADFVDMFEVRGWPGALPPRTVHAHATAEGVTFTFEAEDGLRSRAVIICSPAAHWDGQALHWDLNGETTDIQVSVYTLQEDETPRAGDRDALLAEYAKVQADLLAQVPAASERDRAVIARSAEDLRSLTFPTPQGPFPAAGLPWFVAPFGRDSLLIALMTHRQFPEMALSVARYLAAHQGRTYDPVTLEQPGKILHELRVGELTRLGRTPHRPYYATADATPLFVWLVGELAVHHPGLAQELRPHWEAALAWCLGDGDPDGDGFLEYTPDPGGITNAVWKDSGDSTFTEGGVDVSGHVAVVEVQGYAYAAYRSAAALYRQLNEDAQADEWDARASALQRAFVTAFYWPERRYYVHGLNGDKAPLRVLVSNPAHALLTGIYPPEHAGAVARTALQDELWSGWGIRTLGVNEPRFNPVSYHNGSVWPHDTALAALGMARYGLHREAQQVARALFDAAAAAPDSRLSELFAGFPRTGHLPPVPYPAACHPQGWDAAAPIALASLLTLPTPASPTGTDVADRSTDVTAVPLPSC</sequence>
<name>A0A8H9GS34_9DEIO</name>
<proteinExistence type="predicted"/>
<dbReference type="Pfam" id="PF22422">
    <property type="entry name" value="MGH1-like_GH"/>
    <property type="match status" value="1"/>
</dbReference>
<evidence type="ECO:0000313" key="4">
    <source>
        <dbReference type="EMBL" id="GGM53287.1"/>
    </source>
</evidence>
<comment type="caution">
    <text evidence="4">The sequence shown here is derived from an EMBL/GenBank/DDBJ whole genome shotgun (WGS) entry which is preliminary data.</text>
</comment>